<dbReference type="Proteomes" id="UP001195483">
    <property type="component" value="Unassembled WGS sequence"/>
</dbReference>
<organism evidence="1 2">
    <name type="scientific">Potamilus streckersoni</name>
    <dbReference type="NCBI Taxonomy" id="2493646"/>
    <lineage>
        <taxon>Eukaryota</taxon>
        <taxon>Metazoa</taxon>
        <taxon>Spiralia</taxon>
        <taxon>Lophotrochozoa</taxon>
        <taxon>Mollusca</taxon>
        <taxon>Bivalvia</taxon>
        <taxon>Autobranchia</taxon>
        <taxon>Heteroconchia</taxon>
        <taxon>Palaeoheterodonta</taxon>
        <taxon>Unionida</taxon>
        <taxon>Unionoidea</taxon>
        <taxon>Unionidae</taxon>
        <taxon>Ambleminae</taxon>
        <taxon>Lampsilini</taxon>
        <taxon>Potamilus</taxon>
    </lineage>
</organism>
<gene>
    <name evidence="1" type="ORF">CHS0354_015928</name>
</gene>
<dbReference type="EMBL" id="JAEAOA010000987">
    <property type="protein sequence ID" value="KAK3596456.1"/>
    <property type="molecule type" value="Genomic_DNA"/>
</dbReference>
<protein>
    <submittedName>
        <fullName evidence="1">Uncharacterized protein</fullName>
    </submittedName>
</protein>
<dbReference type="AlphaFoldDB" id="A0AAE0SRF4"/>
<evidence type="ECO:0000313" key="2">
    <source>
        <dbReference type="Proteomes" id="UP001195483"/>
    </source>
</evidence>
<sequence>MVGSLLFLVYTNYTVVEVDTDITLFAYGPSHNKISCIIDPAAASLNGDMHKISNRDWRQNELKALHIEKKRTDGKREKARKNSTKNIREPVDKVISYDLSVNIQKKFLEKDHDSCQQDV</sequence>
<reference evidence="1" key="3">
    <citation type="submission" date="2023-05" db="EMBL/GenBank/DDBJ databases">
        <authorList>
            <person name="Smith C.H."/>
        </authorList>
    </citation>
    <scope>NUCLEOTIDE SEQUENCE</scope>
    <source>
        <strain evidence="1">CHS0354</strain>
        <tissue evidence="1">Mantle</tissue>
    </source>
</reference>
<accession>A0AAE0SRF4</accession>
<proteinExistence type="predicted"/>
<evidence type="ECO:0000313" key="1">
    <source>
        <dbReference type="EMBL" id="KAK3596456.1"/>
    </source>
</evidence>
<name>A0AAE0SRF4_9BIVA</name>
<reference evidence="1" key="1">
    <citation type="journal article" date="2021" name="Genome Biol. Evol.">
        <title>A High-Quality Reference Genome for a Parasitic Bivalve with Doubly Uniparental Inheritance (Bivalvia: Unionida).</title>
        <authorList>
            <person name="Smith C.H."/>
        </authorList>
    </citation>
    <scope>NUCLEOTIDE SEQUENCE</scope>
    <source>
        <strain evidence="1">CHS0354</strain>
    </source>
</reference>
<reference evidence="1" key="2">
    <citation type="journal article" date="2021" name="Genome Biol. Evol.">
        <title>Developing a high-quality reference genome for a parasitic bivalve with doubly uniparental inheritance (Bivalvia: Unionida).</title>
        <authorList>
            <person name="Smith C.H."/>
        </authorList>
    </citation>
    <scope>NUCLEOTIDE SEQUENCE</scope>
    <source>
        <strain evidence="1">CHS0354</strain>
        <tissue evidence="1">Mantle</tissue>
    </source>
</reference>
<keyword evidence="2" id="KW-1185">Reference proteome</keyword>
<comment type="caution">
    <text evidence="1">The sequence shown here is derived from an EMBL/GenBank/DDBJ whole genome shotgun (WGS) entry which is preliminary data.</text>
</comment>